<gene>
    <name evidence="2" type="ORF">TBIB3V08_LOCUS13250</name>
</gene>
<proteinExistence type="predicted"/>
<name>A0A7R9I7W6_9NEOP</name>
<organism evidence="2">
    <name type="scientific">Timema bartmani</name>
    <dbReference type="NCBI Taxonomy" id="61472"/>
    <lineage>
        <taxon>Eukaryota</taxon>
        <taxon>Metazoa</taxon>
        <taxon>Ecdysozoa</taxon>
        <taxon>Arthropoda</taxon>
        <taxon>Hexapoda</taxon>
        <taxon>Insecta</taxon>
        <taxon>Pterygota</taxon>
        <taxon>Neoptera</taxon>
        <taxon>Polyneoptera</taxon>
        <taxon>Phasmatodea</taxon>
        <taxon>Timematodea</taxon>
        <taxon>Timematoidea</taxon>
        <taxon>Timematidae</taxon>
        <taxon>Timema</taxon>
    </lineage>
</organism>
<feature type="chain" id="PRO_5030688731" evidence="1">
    <location>
        <begin position="24"/>
        <end position="87"/>
    </location>
</feature>
<evidence type="ECO:0000313" key="2">
    <source>
        <dbReference type="EMBL" id="CAD7450981.1"/>
    </source>
</evidence>
<protein>
    <submittedName>
        <fullName evidence="2">Uncharacterized protein</fullName>
    </submittedName>
</protein>
<reference evidence="2" key="1">
    <citation type="submission" date="2020-11" db="EMBL/GenBank/DDBJ databases">
        <authorList>
            <person name="Tran Van P."/>
        </authorList>
    </citation>
    <scope>NUCLEOTIDE SEQUENCE</scope>
</reference>
<keyword evidence="1" id="KW-0732">Signal</keyword>
<evidence type="ECO:0000256" key="1">
    <source>
        <dbReference type="SAM" id="SignalP"/>
    </source>
</evidence>
<sequence length="87" mass="9970">MNVKMVYLLTTVLVSMMTALSSASRSDHLDNYIRIRNNYLIPLAQAASEAYNASFDDAFKMRIDQLVVRNYLPYREDFVSDQGKGLE</sequence>
<feature type="signal peptide" evidence="1">
    <location>
        <begin position="1"/>
        <end position="23"/>
    </location>
</feature>
<accession>A0A7R9I7W6</accession>
<dbReference type="AlphaFoldDB" id="A0A7R9I7W6"/>
<dbReference type="EMBL" id="OD582132">
    <property type="protein sequence ID" value="CAD7450981.1"/>
    <property type="molecule type" value="Genomic_DNA"/>
</dbReference>